<dbReference type="EMBL" id="JAWDGP010005352">
    <property type="protein sequence ID" value="KAK3757689.1"/>
    <property type="molecule type" value="Genomic_DNA"/>
</dbReference>
<gene>
    <name evidence="1" type="ORF">RRG08_000198</name>
</gene>
<proteinExistence type="predicted"/>
<organism evidence="1 2">
    <name type="scientific">Elysia crispata</name>
    <name type="common">lettuce slug</name>
    <dbReference type="NCBI Taxonomy" id="231223"/>
    <lineage>
        <taxon>Eukaryota</taxon>
        <taxon>Metazoa</taxon>
        <taxon>Spiralia</taxon>
        <taxon>Lophotrochozoa</taxon>
        <taxon>Mollusca</taxon>
        <taxon>Gastropoda</taxon>
        <taxon>Heterobranchia</taxon>
        <taxon>Euthyneura</taxon>
        <taxon>Panpulmonata</taxon>
        <taxon>Sacoglossa</taxon>
        <taxon>Placobranchoidea</taxon>
        <taxon>Plakobranchidae</taxon>
        <taxon>Elysia</taxon>
    </lineage>
</organism>
<comment type="caution">
    <text evidence="1">The sequence shown here is derived from an EMBL/GenBank/DDBJ whole genome shotgun (WGS) entry which is preliminary data.</text>
</comment>
<evidence type="ECO:0000313" key="2">
    <source>
        <dbReference type="Proteomes" id="UP001283361"/>
    </source>
</evidence>
<evidence type="ECO:0000313" key="1">
    <source>
        <dbReference type="EMBL" id="KAK3757689.1"/>
    </source>
</evidence>
<dbReference type="Proteomes" id="UP001283361">
    <property type="component" value="Unassembled WGS sequence"/>
</dbReference>
<keyword evidence="2" id="KW-1185">Reference proteome</keyword>
<reference evidence="1" key="1">
    <citation type="journal article" date="2023" name="G3 (Bethesda)">
        <title>A reference genome for the long-term kleptoplast-retaining sea slug Elysia crispata morphotype clarki.</title>
        <authorList>
            <person name="Eastman K.E."/>
            <person name="Pendleton A.L."/>
            <person name="Shaikh M.A."/>
            <person name="Suttiyut T."/>
            <person name="Ogas R."/>
            <person name="Tomko P."/>
            <person name="Gavelis G."/>
            <person name="Widhalm J.R."/>
            <person name="Wisecaver J.H."/>
        </authorList>
    </citation>
    <scope>NUCLEOTIDE SEQUENCE</scope>
    <source>
        <strain evidence="1">ECLA1</strain>
    </source>
</reference>
<dbReference type="AlphaFoldDB" id="A0AAE0YUZ5"/>
<protein>
    <submittedName>
        <fullName evidence="1">Uncharacterized protein</fullName>
    </submittedName>
</protein>
<name>A0AAE0YUZ5_9GAST</name>
<sequence>MEDAVMYFLESWWARELSAGSRGLRTWMRLSHCASQTSEQSHLMAARTGCQLLTACDLSRLSCHTTCWLCAWPASTGNILVVRELNA</sequence>
<accession>A0AAE0YUZ5</accession>